<evidence type="ECO:0000256" key="1">
    <source>
        <dbReference type="SAM" id="SignalP"/>
    </source>
</evidence>
<name>A0A7G1NZ68_9ACTN</name>
<dbReference type="AlphaFoldDB" id="A0A7G1NZ68"/>
<gene>
    <name evidence="2" type="ORF">GCM10017557_10340</name>
</gene>
<feature type="signal peptide" evidence="1">
    <location>
        <begin position="1"/>
        <end position="22"/>
    </location>
</feature>
<protein>
    <recommendedName>
        <fullName evidence="4">Streptomyces killer toxin-like beta/gamma crystallin domain-containing protein</fullName>
    </recommendedName>
</protein>
<keyword evidence="1" id="KW-0732">Signal</keyword>
<organism evidence="2 3">
    <name type="scientific">Streptomyces aurantiacus</name>
    <dbReference type="NCBI Taxonomy" id="47760"/>
    <lineage>
        <taxon>Bacteria</taxon>
        <taxon>Bacillati</taxon>
        <taxon>Actinomycetota</taxon>
        <taxon>Actinomycetes</taxon>
        <taxon>Kitasatosporales</taxon>
        <taxon>Streptomycetaceae</taxon>
        <taxon>Streptomyces</taxon>
        <taxon>Streptomyces aurantiacus group</taxon>
    </lineage>
</organism>
<evidence type="ECO:0000313" key="2">
    <source>
        <dbReference type="EMBL" id="BCL26175.1"/>
    </source>
</evidence>
<dbReference type="KEGG" id="sgm:GCM10017557_10340"/>
<feature type="chain" id="PRO_5038992539" description="Streptomyces killer toxin-like beta/gamma crystallin domain-containing protein" evidence="1">
    <location>
        <begin position="23"/>
        <end position="117"/>
    </location>
</feature>
<keyword evidence="3" id="KW-1185">Reference proteome</keyword>
<evidence type="ECO:0008006" key="4">
    <source>
        <dbReference type="Google" id="ProtNLM"/>
    </source>
</evidence>
<evidence type="ECO:0000313" key="3">
    <source>
        <dbReference type="Proteomes" id="UP000516444"/>
    </source>
</evidence>
<reference evidence="2 3" key="1">
    <citation type="journal article" date="2014" name="Int. J. Syst. Evol. Microbiol.">
        <title>Complete genome sequence of Corynebacterium casei LMG S-19264T (=DSM 44701T), isolated from a smear-ripened cheese.</title>
        <authorList>
            <consortium name="US DOE Joint Genome Institute (JGI-PGF)"/>
            <person name="Walter F."/>
            <person name="Albersmeier A."/>
            <person name="Kalinowski J."/>
            <person name="Ruckert C."/>
        </authorList>
    </citation>
    <scope>NUCLEOTIDE SEQUENCE [LARGE SCALE GENOMIC DNA]</scope>
    <source>
        <strain evidence="2 3">JCM 4677</strain>
    </source>
</reference>
<dbReference type="InterPro" id="IPR015791">
    <property type="entry name" value="Antimic/Inh_G_crystallin-like"/>
</dbReference>
<accession>A0A7G1NZ68</accession>
<dbReference type="EMBL" id="AP023440">
    <property type="protein sequence ID" value="BCL26175.1"/>
    <property type="molecule type" value="Genomic_DNA"/>
</dbReference>
<proteinExistence type="predicted"/>
<sequence length="117" mass="12848">MWSRKASLLTGALALSLVSVLAAPAPHASALNSVACNEDGYLRIWYWSWTSDGFEYLDSYCFANAGEDDQVGIQRAARLRSGNNAGYVIIDNSTRVSFGKWWTGDLPKGTVTFLHID</sequence>
<dbReference type="Gene3D" id="2.60.20.30">
    <property type="match status" value="1"/>
</dbReference>
<dbReference type="Proteomes" id="UP000516444">
    <property type="component" value="Chromosome"/>
</dbReference>